<evidence type="ECO:0000313" key="2">
    <source>
        <dbReference type="EMBL" id="KAK4004719.1"/>
    </source>
</evidence>
<sequence>MEKQAISNLDFKKIFSETLNSMTLIPLMVSGGRSNVTTRCNKNMTLTDMRAQYASRVLSNIFAYKDLNSEIVLTPTANCDSKTLNNTITCVVGPVINPVTKKKDVTTTFQEYVRLRKLRVKCRHPPEGENMSEAWITEAVVCYDFLHNDTTKPMHAVGLAGLEIDPPFREAVKILYNRSRVACILQKFDEGVDCSLYPPLPSLDMTNFKLLKQKAEIEITSKYIAGFVPMLNKFSLSRIAKITAELWRFLLFLSQDYSHYYSSVRTLCDEHNRSHPTMHARIWMLKVILTIYDAAFAILNLKPVEYV</sequence>
<dbReference type="SMART" id="SM00836">
    <property type="entry name" value="DALR_1"/>
    <property type="match status" value="1"/>
</dbReference>
<dbReference type="InterPro" id="IPR037380">
    <property type="entry name" value="DALRD3"/>
</dbReference>
<feature type="domain" description="DALR anticodon binding" evidence="1">
    <location>
        <begin position="174"/>
        <end position="307"/>
    </location>
</feature>
<comment type="caution">
    <text evidence="2">The sequence shown here is derived from an EMBL/GenBank/DDBJ whole genome shotgun (WGS) entry which is preliminary data.</text>
</comment>
<dbReference type="PANTHER" id="PTHR16043:SF1">
    <property type="entry name" value="DALR ANTICODON-BINDING DOMAIN-CONTAINING PROTEIN 3"/>
    <property type="match status" value="1"/>
</dbReference>
<reference evidence="2 3" key="1">
    <citation type="journal article" date="2023" name="Nucleic Acids Res.">
        <title>The hologenome of Daphnia magna reveals possible DNA methylation and microbiome-mediated evolution of the host genome.</title>
        <authorList>
            <person name="Chaturvedi A."/>
            <person name="Li X."/>
            <person name="Dhandapani V."/>
            <person name="Marshall H."/>
            <person name="Kissane S."/>
            <person name="Cuenca-Cambronero M."/>
            <person name="Asole G."/>
            <person name="Calvet F."/>
            <person name="Ruiz-Romero M."/>
            <person name="Marangio P."/>
            <person name="Guigo R."/>
            <person name="Rago D."/>
            <person name="Mirbahai L."/>
            <person name="Eastwood N."/>
            <person name="Colbourne J.K."/>
            <person name="Zhou J."/>
            <person name="Mallon E."/>
            <person name="Orsini L."/>
        </authorList>
    </citation>
    <scope>NUCLEOTIDE SEQUENCE [LARGE SCALE GENOMIC DNA]</scope>
    <source>
        <strain evidence="2">LRV0_1</strain>
    </source>
</reference>
<name>A0ABQ9YVP9_9CRUS</name>
<dbReference type="EMBL" id="JAOYFB010000001">
    <property type="protein sequence ID" value="KAK4004719.1"/>
    <property type="molecule type" value="Genomic_DNA"/>
</dbReference>
<dbReference type="Gene3D" id="1.10.730.10">
    <property type="entry name" value="Isoleucyl-tRNA Synthetase, Domain 1"/>
    <property type="match status" value="1"/>
</dbReference>
<accession>A0ABQ9YVP9</accession>
<dbReference type="Proteomes" id="UP001234178">
    <property type="component" value="Unassembled WGS sequence"/>
</dbReference>
<protein>
    <recommendedName>
        <fullName evidence="1">DALR anticodon binding domain-containing protein</fullName>
    </recommendedName>
</protein>
<dbReference type="InterPro" id="IPR008909">
    <property type="entry name" value="DALR_anticod-bd"/>
</dbReference>
<gene>
    <name evidence="2" type="ORF">OUZ56_006445</name>
</gene>
<keyword evidence="3" id="KW-1185">Reference proteome</keyword>
<dbReference type="SUPFAM" id="SSF47323">
    <property type="entry name" value="Anticodon-binding domain of a subclass of class I aminoacyl-tRNA synthetases"/>
    <property type="match status" value="1"/>
</dbReference>
<dbReference type="PANTHER" id="PTHR16043">
    <property type="entry name" value="DALRD3 PROTEIN"/>
    <property type="match status" value="1"/>
</dbReference>
<organism evidence="2 3">
    <name type="scientific">Daphnia magna</name>
    <dbReference type="NCBI Taxonomy" id="35525"/>
    <lineage>
        <taxon>Eukaryota</taxon>
        <taxon>Metazoa</taxon>
        <taxon>Ecdysozoa</taxon>
        <taxon>Arthropoda</taxon>
        <taxon>Crustacea</taxon>
        <taxon>Branchiopoda</taxon>
        <taxon>Diplostraca</taxon>
        <taxon>Cladocera</taxon>
        <taxon>Anomopoda</taxon>
        <taxon>Daphniidae</taxon>
        <taxon>Daphnia</taxon>
    </lineage>
</organism>
<proteinExistence type="predicted"/>
<dbReference type="InterPro" id="IPR009080">
    <property type="entry name" value="tRNAsynth_Ia_anticodon-bd"/>
</dbReference>
<evidence type="ECO:0000259" key="1">
    <source>
        <dbReference type="SMART" id="SM00836"/>
    </source>
</evidence>
<evidence type="ECO:0000313" key="3">
    <source>
        <dbReference type="Proteomes" id="UP001234178"/>
    </source>
</evidence>